<dbReference type="Gene3D" id="3.30.540.10">
    <property type="entry name" value="Fructose-1,6-Bisphosphatase, subunit A, domain 1"/>
    <property type="match status" value="1"/>
</dbReference>
<dbReference type="FunFam" id="3.30.540.10:FF:000003">
    <property type="entry name" value="Inositol-1-monophosphatase"/>
    <property type="match status" value="1"/>
</dbReference>
<evidence type="ECO:0000313" key="9">
    <source>
        <dbReference type="EMBL" id="QDU28017.1"/>
    </source>
</evidence>
<dbReference type="KEGG" id="aagg:ETAA8_31090"/>
<feature type="binding site" evidence="7">
    <location>
        <position position="92"/>
    </location>
    <ligand>
        <name>Mg(2+)</name>
        <dbReference type="ChEBI" id="CHEBI:18420"/>
        <label>1</label>
        <note>catalytic</note>
    </ligand>
</feature>
<dbReference type="Pfam" id="PF00459">
    <property type="entry name" value="Inositol_P"/>
    <property type="match status" value="1"/>
</dbReference>
<comment type="cofactor">
    <cofactor evidence="2 7 8">
        <name>Mg(2+)</name>
        <dbReference type="ChEBI" id="CHEBI:18420"/>
    </cofactor>
</comment>
<evidence type="ECO:0000256" key="4">
    <source>
        <dbReference type="ARBA" id="ARBA00022723"/>
    </source>
</evidence>
<evidence type="ECO:0000256" key="2">
    <source>
        <dbReference type="ARBA" id="ARBA00001946"/>
    </source>
</evidence>
<dbReference type="PRINTS" id="PR00377">
    <property type="entry name" value="IMPHPHTASES"/>
</dbReference>
<dbReference type="PROSITE" id="PS00630">
    <property type="entry name" value="IMP_2"/>
    <property type="match status" value="1"/>
</dbReference>
<organism evidence="9 10">
    <name type="scientific">Anatilimnocola aggregata</name>
    <dbReference type="NCBI Taxonomy" id="2528021"/>
    <lineage>
        <taxon>Bacteria</taxon>
        <taxon>Pseudomonadati</taxon>
        <taxon>Planctomycetota</taxon>
        <taxon>Planctomycetia</taxon>
        <taxon>Pirellulales</taxon>
        <taxon>Pirellulaceae</taxon>
        <taxon>Anatilimnocola</taxon>
    </lineage>
</organism>
<feature type="binding site" evidence="7">
    <location>
        <position position="90"/>
    </location>
    <ligand>
        <name>Mg(2+)</name>
        <dbReference type="ChEBI" id="CHEBI:18420"/>
        <label>2</label>
    </ligand>
</feature>
<feature type="binding site" evidence="7">
    <location>
        <position position="218"/>
    </location>
    <ligand>
        <name>Mg(2+)</name>
        <dbReference type="ChEBI" id="CHEBI:18420"/>
        <label>1</label>
        <note>catalytic</note>
    </ligand>
</feature>
<dbReference type="InterPro" id="IPR033942">
    <property type="entry name" value="IMPase"/>
</dbReference>
<dbReference type="CDD" id="cd01639">
    <property type="entry name" value="IMPase"/>
    <property type="match status" value="1"/>
</dbReference>
<dbReference type="GO" id="GO:0046854">
    <property type="term" value="P:phosphatidylinositol phosphate biosynthetic process"/>
    <property type="evidence" value="ECO:0007669"/>
    <property type="project" value="InterPro"/>
</dbReference>
<evidence type="ECO:0000256" key="7">
    <source>
        <dbReference type="PIRSR" id="PIRSR600760-2"/>
    </source>
</evidence>
<keyword evidence="4 7" id="KW-0479">Metal-binding</keyword>
<keyword evidence="5 8" id="KW-0378">Hydrolase</keyword>
<sequence length="270" mass="29247">MNAPDPRQFLSLAEHAARVGAGILMEWRDKFTAREKGPKDLVTEADLASQVAIRKLLLDAHPDHDFLGEEDASLGGRQTERTSDFRWIVDPLDGTANYVHRLQTFATSIGLEYKGQIIAGCIFDPVTDECYTAGLGCGTTLNGQPIHVSDCQEISQALVAVSFRANVMRGSRDVNRFIETLHATQSIRRLGSAALNCCYVAAGRLDAYFATSGIQIWDVAAGILIITEAGGTLTAADGGSLNFEHPELLAASSSRLHGQMLEVLQRADQM</sequence>
<gene>
    <name evidence="9" type="primary">suhB</name>
    <name evidence="9" type="ORF">ETAA8_31090</name>
</gene>
<dbReference type="OrthoDB" id="9772456at2"/>
<dbReference type="EC" id="3.1.3.25" evidence="8"/>
<proteinExistence type="inferred from homology"/>
<evidence type="ECO:0000256" key="6">
    <source>
        <dbReference type="ARBA" id="ARBA00022842"/>
    </source>
</evidence>
<evidence type="ECO:0000256" key="1">
    <source>
        <dbReference type="ARBA" id="ARBA00001033"/>
    </source>
</evidence>
<dbReference type="SUPFAM" id="SSF56655">
    <property type="entry name" value="Carbohydrate phosphatase"/>
    <property type="match status" value="1"/>
</dbReference>
<evidence type="ECO:0000256" key="5">
    <source>
        <dbReference type="ARBA" id="ARBA00022801"/>
    </source>
</evidence>
<evidence type="ECO:0000313" key="10">
    <source>
        <dbReference type="Proteomes" id="UP000315017"/>
    </source>
</evidence>
<dbReference type="InterPro" id="IPR000760">
    <property type="entry name" value="Inositol_monophosphatase-like"/>
</dbReference>
<dbReference type="PANTHER" id="PTHR20854">
    <property type="entry name" value="INOSITOL MONOPHOSPHATASE"/>
    <property type="match status" value="1"/>
</dbReference>
<keyword evidence="6 7" id="KW-0460">Magnesium</keyword>
<dbReference type="GO" id="GO:0006020">
    <property type="term" value="P:inositol metabolic process"/>
    <property type="evidence" value="ECO:0007669"/>
    <property type="project" value="TreeGrafter"/>
</dbReference>
<dbReference type="FunFam" id="3.40.190.80:FF:000020">
    <property type="entry name" value="Fructose-1,6-bisphosphatase/inositol-1-monophosphatase"/>
    <property type="match status" value="1"/>
</dbReference>
<dbReference type="GO" id="GO:0046872">
    <property type="term" value="F:metal ion binding"/>
    <property type="evidence" value="ECO:0007669"/>
    <property type="project" value="UniProtKB-KW"/>
</dbReference>
<accession>A0A517YCQ0</accession>
<dbReference type="InterPro" id="IPR020550">
    <property type="entry name" value="Inositol_monophosphatase_CS"/>
</dbReference>
<comment type="similarity">
    <text evidence="3 8">Belongs to the inositol monophosphatase superfamily.</text>
</comment>
<feature type="binding site" evidence="7">
    <location>
        <position position="93"/>
    </location>
    <ligand>
        <name>Mg(2+)</name>
        <dbReference type="ChEBI" id="CHEBI:18420"/>
        <label>2</label>
    </ligand>
</feature>
<dbReference type="GO" id="GO:0007165">
    <property type="term" value="P:signal transduction"/>
    <property type="evidence" value="ECO:0007669"/>
    <property type="project" value="TreeGrafter"/>
</dbReference>
<evidence type="ECO:0000256" key="3">
    <source>
        <dbReference type="ARBA" id="ARBA00009759"/>
    </source>
</evidence>
<name>A0A517YCQ0_9BACT</name>
<reference evidence="9 10" key="1">
    <citation type="submission" date="2019-02" db="EMBL/GenBank/DDBJ databases">
        <title>Deep-cultivation of Planctomycetes and their phenomic and genomic characterization uncovers novel biology.</title>
        <authorList>
            <person name="Wiegand S."/>
            <person name="Jogler M."/>
            <person name="Boedeker C."/>
            <person name="Pinto D."/>
            <person name="Vollmers J."/>
            <person name="Rivas-Marin E."/>
            <person name="Kohn T."/>
            <person name="Peeters S.H."/>
            <person name="Heuer A."/>
            <person name="Rast P."/>
            <person name="Oberbeckmann S."/>
            <person name="Bunk B."/>
            <person name="Jeske O."/>
            <person name="Meyerdierks A."/>
            <person name="Storesund J.E."/>
            <person name="Kallscheuer N."/>
            <person name="Luecker S."/>
            <person name="Lage O.M."/>
            <person name="Pohl T."/>
            <person name="Merkel B.J."/>
            <person name="Hornburger P."/>
            <person name="Mueller R.-W."/>
            <person name="Bruemmer F."/>
            <person name="Labrenz M."/>
            <person name="Spormann A.M."/>
            <person name="Op den Camp H."/>
            <person name="Overmann J."/>
            <person name="Amann R."/>
            <person name="Jetten M.S.M."/>
            <person name="Mascher T."/>
            <person name="Medema M.H."/>
            <person name="Devos D.P."/>
            <person name="Kaster A.-K."/>
            <person name="Ovreas L."/>
            <person name="Rohde M."/>
            <person name="Galperin M.Y."/>
            <person name="Jogler C."/>
        </authorList>
    </citation>
    <scope>NUCLEOTIDE SEQUENCE [LARGE SCALE GENOMIC DNA]</scope>
    <source>
        <strain evidence="9 10">ETA_A8</strain>
    </source>
</reference>
<dbReference type="RefSeq" id="WP_145089602.1">
    <property type="nucleotide sequence ID" value="NZ_CP036274.1"/>
</dbReference>
<dbReference type="Gene3D" id="3.40.190.80">
    <property type="match status" value="1"/>
</dbReference>
<dbReference type="Proteomes" id="UP000315017">
    <property type="component" value="Chromosome"/>
</dbReference>
<protein>
    <recommendedName>
        <fullName evidence="8">Inositol-1-monophosphatase</fullName>
        <ecNumber evidence="8">3.1.3.25</ecNumber>
    </recommendedName>
</protein>
<dbReference type="PANTHER" id="PTHR20854:SF4">
    <property type="entry name" value="INOSITOL-1-MONOPHOSPHATASE-RELATED"/>
    <property type="match status" value="1"/>
</dbReference>
<dbReference type="InterPro" id="IPR020583">
    <property type="entry name" value="Inositol_monoP_metal-BS"/>
</dbReference>
<evidence type="ECO:0000256" key="8">
    <source>
        <dbReference type="RuleBase" id="RU364068"/>
    </source>
</evidence>
<dbReference type="AlphaFoldDB" id="A0A517YCQ0"/>
<dbReference type="GO" id="GO:0008934">
    <property type="term" value="F:inositol monophosphate 1-phosphatase activity"/>
    <property type="evidence" value="ECO:0007669"/>
    <property type="project" value="InterPro"/>
</dbReference>
<keyword evidence="10" id="KW-1185">Reference proteome</keyword>
<dbReference type="PROSITE" id="PS00629">
    <property type="entry name" value="IMP_1"/>
    <property type="match status" value="1"/>
</dbReference>
<comment type="catalytic activity">
    <reaction evidence="1 8">
        <text>a myo-inositol phosphate + H2O = myo-inositol + phosphate</text>
        <dbReference type="Rhea" id="RHEA:24056"/>
        <dbReference type="ChEBI" id="CHEBI:15377"/>
        <dbReference type="ChEBI" id="CHEBI:17268"/>
        <dbReference type="ChEBI" id="CHEBI:43474"/>
        <dbReference type="ChEBI" id="CHEBI:84139"/>
        <dbReference type="EC" id="3.1.3.25"/>
    </reaction>
</comment>
<dbReference type="EMBL" id="CP036274">
    <property type="protein sequence ID" value="QDU28017.1"/>
    <property type="molecule type" value="Genomic_DNA"/>
</dbReference>
<feature type="binding site" evidence="7">
    <location>
        <position position="69"/>
    </location>
    <ligand>
        <name>Mg(2+)</name>
        <dbReference type="ChEBI" id="CHEBI:18420"/>
        <label>1</label>
        <note>catalytic</note>
    </ligand>
</feature>